<evidence type="ECO:0000256" key="2">
    <source>
        <dbReference type="ARBA" id="ARBA00023008"/>
    </source>
</evidence>
<reference evidence="5 6" key="1">
    <citation type="submission" date="2021-01" db="EMBL/GenBank/DDBJ databases">
        <title>Azospirillum sp. YIM DDC1 draft genome.</title>
        <authorList>
            <person name="Wang Y.-X."/>
        </authorList>
    </citation>
    <scope>NUCLEOTIDE SEQUENCE [LARGE SCALE GENOMIC DNA]</scope>
    <source>
        <strain evidence="5 6">YIM DDC1</strain>
    </source>
</reference>
<evidence type="ECO:0000313" key="5">
    <source>
        <dbReference type="EMBL" id="MBK4722697.1"/>
    </source>
</evidence>
<dbReference type="InterPro" id="IPR028096">
    <property type="entry name" value="EfeO_Cupredoxin"/>
</dbReference>
<dbReference type="PANTHER" id="PTHR38439">
    <property type="entry name" value="AURACYANIN-B"/>
    <property type="match status" value="1"/>
</dbReference>
<dbReference type="Proteomes" id="UP000654452">
    <property type="component" value="Unassembled WGS sequence"/>
</dbReference>
<proteinExistence type="predicted"/>
<dbReference type="Pfam" id="PF13473">
    <property type="entry name" value="Cupredoxin_1"/>
    <property type="match status" value="1"/>
</dbReference>
<sequence length="191" mass="20636">MRLNNRTLCTAAALMIGASLLAAPAATFAAPGGAGHKHDTAAIGEPAKATAKTRTVQITMGDNYYEPNTVQVKAGETVRFIVTNKGEFLHEFNIGTAAMHAAHQKEMAMMMEHGMLTPTGINKEMANMDHSKMPSMEGTSMKHDDPNSVLVEPGKTKDLTWKFTKNAVLEFACNIPGHYESGMVGKVDMQR</sequence>
<evidence type="ECO:0000313" key="6">
    <source>
        <dbReference type="Proteomes" id="UP000654452"/>
    </source>
</evidence>
<feature type="domain" description="EfeO-type cupredoxin-like" evidence="4">
    <location>
        <begin position="47"/>
        <end position="95"/>
    </location>
</feature>
<gene>
    <name evidence="5" type="ORF">JJL56_27965</name>
</gene>
<dbReference type="PANTHER" id="PTHR38439:SF3">
    <property type="entry name" value="COPPER-RESISTANT CUPROPROTEIN COPI"/>
    <property type="match status" value="1"/>
</dbReference>
<dbReference type="InterPro" id="IPR008972">
    <property type="entry name" value="Cupredoxin"/>
</dbReference>
<name>A0ABS1I6K7_9PROT</name>
<dbReference type="RefSeq" id="WP_200487083.1">
    <property type="nucleotide sequence ID" value="NZ_JAEPIV010000029.1"/>
</dbReference>
<dbReference type="InterPro" id="IPR050845">
    <property type="entry name" value="Cu-binding_ET"/>
</dbReference>
<dbReference type="CDD" id="cd04211">
    <property type="entry name" value="Cupredoxin_like_2"/>
    <property type="match status" value="1"/>
</dbReference>
<keyword evidence="6" id="KW-1185">Reference proteome</keyword>
<comment type="caution">
    <text evidence="5">The sequence shown here is derived from an EMBL/GenBank/DDBJ whole genome shotgun (WGS) entry which is preliminary data.</text>
</comment>
<keyword evidence="2" id="KW-0186">Copper</keyword>
<feature type="chain" id="PRO_5047056145" evidence="3">
    <location>
        <begin position="30"/>
        <end position="191"/>
    </location>
</feature>
<keyword evidence="1" id="KW-0479">Metal-binding</keyword>
<evidence type="ECO:0000256" key="1">
    <source>
        <dbReference type="ARBA" id="ARBA00022723"/>
    </source>
</evidence>
<protein>
    <submittedName>
        <fullName evidence="5">Cupredoxin family protein</fullName>
    </submittedName>
</protein>
<dbReference type="SUPFAM" id="SSF49503">
    <property type="entry name" value="Cupredoxins"/>
    <property type="match status" value="1"/>
</dbReference>
<evidence type="ECO:0000259" key="4">
    <source>
        <dbReference type="Pfam" id="PF13473"/>
    </source>
</evidence>
<dbReference type="EMBL" id="JAEPIV010000029">
    <property type="protein sequence ID" value="MBK4722697.1"/>
    <property type="molecule type" value="Genomic_DNA"/>
</dbReference>
<keyword evidence="3" id="KW-0732">Signal</keyword>
<evidence type="ECO:0000256" key="3">
    <source>
        <dbReference type="SAM" id="SignalP"/>
    </source>
</evidence>
<accession>A0ABS1I6K7</accession>
<feature type="signal peptide" evidence="3">
    <location>
        <begin position="1"/>
        <end position="29"/>
    </location>
</feature>
<organism evidence="5 6">
    <name type="scientific">Azospirillum aestuarii</name>
    <dbReference type="NCBI Taxonomy" id="2802052"/>
    <lineage>
        <taxon>Bacteria</taxon>
        <taxon>Pseudomonadati</taxon>
        <taxon>Pseudomonadota</taxon>
        <taxon>Alphaproteobacteria</taxon>
        <taxon>Rhodospirillales</taxon>
        <taxon>Azospirillaceae</taxon>
        <taxon>Azospirillum</taxon>
    </lineage>
</organism>
<dbReference type="Gene3D" id="2.60.40.420">
    <property type="entry name" value="Cupredoxins - blue copper proteins"/>
    <property type="match status" value="1"/>
</dbReference>